<reference evidence="2" key="2">
    <citation type="journal article" date="2017" name="Nat. Plants">
        <title>The Aegilops tauschii genome reveals multiple impacts of transposons.</title>
        <authorList>
            <person name="Zhao G."/>
            <person name="Zou C."/>
            <person name="Li K."/>
            <person name="Wang K."/>
            <person name="Li T."/>
            <person name="Gao L."/>
            <person name="Zhang X."/>
            <person name="Wang H."/>
            <person name="Yang Z."/>
            <person name="Liu X."/>
            <person name="Jiang W."/>
            <person name="Mao L."/>
            <person name="Kong X."/>
            <person name="Jiao Y."/>
            <person name="Jia J."/>
        </authorList>
    </citation>
    <scope>NUCLEOTIDE SEQUENCE [LARGE SCALE GENOMIC DNA]</scope>
    <source>
        <strain evidence="2">cv. AL8/78</strain>
    </source>
</reference>
<reference evidence="1" key="5">
    <citation type="journal article" date="2021" name="G3 (Bethesda)">
        <title>Aegilops tauschii genome assembly Aet v5.0 features greater sequence contiguity and improved annotation.</title>
        <authorList>
            <person name="Wang L."/>
            <person name="Zhu T."/>
            <person name="Rodriguez J.C."/>
            <person name="Deal K.R."/>
            <person name="Dubcovsky J."/>
            <person name="McGuire P.E."/>
            <person name="Lux T."/>
            <person name="Spannagl M."/>
            <person name="Mayer K.F.X."/>
            <person name="Baldrich P."/>
            <person name="Meyers B.C."/>
            <person name="Huo N."/>
            <person name="Gu Y.Q."/>
            <person name="Zhou H."/>
            <person name="Devos K.M."/>
            <person name="Bennetzen J.L."/>
            <person name="Unver T."/>
            <person name="Budak H."/>
            <person name="Gulick P.J."/>
            <person name="Galiba G."/>
            <person name="Kalapos B."/>
            <person name="Nelson D.R."/>
            <person name="Li P."/>
            <person name="You F.M."/>
            <person name="Luo M.C."/>
            <person name="Dvorak J."/>
        </authorList>
    </citation>
    <scope>NUCLEOTIDE SEQUENCE [LARGE SCALE GENOMIC DNA]</scope>
    <source>
        <strain evidence="1">cv. AL8/78</strain>
    </source>
</reference>
<dbReference type="EnsemblPlants" id="AET5Gv20318000.15">
    <property type="protein sequence ID" value="AET5Gv20318000.15"/>
    <property type="gene ID" value="AET5Gv20318000"/>
</dbReference>
<dbReference type="Gramene" id="AET5Gv20318000.15">
    <property type="protein sequence ID" value="AET5Gv20318000.15"/>
    <property type="gene ID" value="AET5Gv20318000"/>
</dbReference>
<dbReference type="Gene3D" id="3.40.50.1220">
    <property type="entry name" value="TPP-binding domain"/>
    <property type="match status" value="1"/>
</dbReference>
<keyword evidence="2" id="KW-1185">Reference proteome</keyword>
<reference evidence="1" key="4">
    <citation type="submission" date="2019-03" db="UniProtKB">
        <authorList>
            <consortium name="EnsemblPlants"/>
        </authorList>
    </citation>
    <scope>IDENTIFICATION</scope>
</reference>
<sequence length="51" mass="5280">RLAHEANAPIAAINIGGTRADSIISLKINARCGEILPRVLQMGSLAVPSIS</sequence>
<dbReference type="AlphaFoldDB" id="A0A453K6C4"/>
<reference evidence="1" key="3">
    <citation type="journal article" date="2017" name="Nature">
        <title>Genome sequence of the progenitor of the wheat D genome Aegilops tauschii.</title>
        <authorList>
            <person name="Luo M.C."/>
            <person name="Gu Y.Q."/>
            <person name="Puiu D."/>
            <person name="Wang H."/>
            <person name="Twardziok S.O."/>
            <person name="Deal K.R."/>
            <person name="Huo N."/>
            <person name="Zhu T."/>
            <person name="Wang L."/>
            <person name="Wang Y."/>
            <person name="McGuire P.E."/>
            <person name="Liu S."/>
            <person name="Long H."/>
            <person name="Ramasamy R.K."/>
            <person name="Rodriguez J.C."/>
            <person name="Van S.L."/>
            <person name="Yuan L."/>
            <person name="Wang Z."/>
            <person name="Xia Z."/>
            <person name="Xiao L."/>
            <person name="Anderson O.D."/>
            <person name="Ouyang S."/>
            <person name="Liang Y."/>
            <person name="Zimin A.V."/>
            <person name="Pertea G."/>
            <person name="Qi P."/>
            <person name="Bennetzen J.L."/>
            <person name="Dai X."/>
            <person name="Dawson M.W."/>
            <person name="Muller H.G."/>
            <person name="Kugler K."/>
            <person name="Rivarola-Duarte L."/>
            <person name="Spannagl M."/>
            <person name="Mayer K.F.X."/>
            <person name="Lu F.H."/>
            <person name="Bevan M.W."/>
            <person name="Leroy P."/>
            <person name="Li P."/>
            <person name="You F.M."/>
            <person name="Sun Q."/>
            <person name="Liu Z."/>
            <person name="Lyons E."/>
            <person name="Wicker T."/>
            <person name="Salzberg S.L."/>
            <person name="Devos K.M."/>
            <person name="Dvorak J."/>
        </authorList>
    </citation>
    <scope>NUCLEOTIDE SEQUENCE [LARGE SCALE GENOMIC DNA]</scope>
    <source>
        <strain evidence="1">cv. AL8/78</strain>
    </source>
</reference>
<evidence type="ECO:0000313" key="1">
    <source>
        <dbReference type="EnsemblPlants" id="AET5Gv20318000.15"/>
    </source>
</evidence>
<proteinExistence type="predicted"/>
<name>A0A453K6C4_AEGTS</name>
<dbReference type="InterPro" id="IPR029035">
    <property type="entry name" value="DHS-like_NAD/FAD-binding_dom"/>
</dbReference>
<accession>A0A453K6C4</accession>
<organism evidence="1 2">
    <name type="scientific">Aegilops tauschii subsp. strangulata</name>
    <name type="common">Goatgrass</name>
    <dbReference type="NCBI Taxonomy" id="200361"/>
    <lineage>
        <taxon>Eukaryota</taxon>
        <taxon>Viridiplantae</taxon>
        <taxon>Streptophyta</taxon>
        <taxon>Embryophyta</taxon>
        <taxon>Tracheophyta</taxon>
        <taxon>Spermatophyta</taxon>
        <taxon>Magnoliopsida</taxon>
        <taxon>Liliopsida</taxon>
        <taxon>Poales</taxon>
        <taxon>Poaceae</taxon>
        <taxon>BOP clade</taxon>
        <taxon>Pooideae</taxon>
        <taxon>Triticodae</taxon>
        <taxon>Triticeae</taxon>
        <taxon>Triticinae</taxon>
        <taxon>Aegilops</taxon>
    </lineage>
</organism>
<protein>
    <submittedName>
        <fullName evidence="1">Uncharacterized protein</fullName>
    </submittedName>
</protein>
<dbReference type="SUPFAM" id="SSF52467">
    <property type="entry name" value="DHS-like NAD/FAD-binding domain"/>
    <property type="match status" value="1"/>
</dbReference>
<dbReference type="Proteomes" id="UP000015105">
    <property type="component" value="Chromosome 5D"/>
</dbReference>
<evidence type="ECO:0000313" key="2">
    <source>
        <dbReference type="Proteomes" id="UP000015105"/>
    </source>
</evidence>
<reference evidence="2" key="1">
    <citation type="journal article" date="2014" name="Science">
        <title>Ancient hybridizations among the ancestral genomes of bread wheat.</title>
        <authorList>
            <consortium name="International Wheat Genome Sequencing Consortium,"/>
            <person name="Marcussen T."/>
            <person name="Sandve S.R."/>
            <person name="Heier L."/>
            <person name="Spannagl M."/>
            <person name="Pfeifer M."/>
            <person name="Jakobsen K.S."/>
            <person name="Wulff B.B."/>
            <person name="Steuernagel B."/>
            <person name="Mayer K.F."/>
            <person name="Olsen O.A."/>
        </authorList>
    </citation>
    <scope>NUCLEOTIDE SEQUENCE [LARGE SCALE GENOMIC DNA]</scope>
    <source>
        <strain evidence="2">cv. AL8/78</strain>
    </source>
</reference>